<dbReference type="EMBL" id="JBFDAA010000002">
    <property type="protein sequence ID" value="KAL1139543.1"/>
    <property type="molecule type" value="Genomic_DNA"/>
</dbReference>
<feature type="compositionally biased region" description="Basic residues" evidence="1">
    <location>
        <begin position="29"/>
        <end position="39"/>
    </location>
</feature>
<feature type="compositionally biased region" description="Pro residues" evidence="1">
    <location>
        <begin position="404"/>
        <end position="413"/>
    </location>
</feature>
<reference evidence="3 4" key="1">
    <citation type="submission" date="2024-07" db="EMBL/GenBank/DDBJ databases">
        <title>Chromosome-level genome assembly of the water stick insect Ranatra chinensis (Heteroptera: Nepidae).</title>
        <authorList>
            <person name="Liu X."/>
        </authorList>
    </citation>
    <scope>NUCLEOTIDE SEQUENCE [LARGE SCALE GENOMIC DNA]</scope>
    <source>
        <strain evidence="3">Cailab_2021Rc</strain>
        <tissue evidence="3">Muscle</tissue>
    </source>
</reference>
<dbReference type="InterPro" id="IPR006579">
    <property type="entry name" value="Pre_C2HC_dom"/>
</dbReference>
<comment type="caution">
    <text evidence="3">The sequence shown here is derived from an EMBL/GenBank/DDBJ whole genome shotgun (WGS) entry which is preliminary data.</text>
</comment>
<feature type="compositionally biased region" description="Polar residues" evidence="1">
    <location>
        <begin position="439"/>
        <end position="464"/>
    </location>
</feature>
<dbReference type="Proteomes" id="UP001558652">
    <property type="component" value="Unassembled WGS sequence"/>
</dbReference>
<organism evidence="3 4">
    <name type="scientific">Ranatra chinensis</name>
    <dbReference type="NCBI Taxonomy" id="642074"/>
    <lineage>
        <taxon>Eukaryota</taxon>
        <taxon>Metazoa</taxon>
        <taxon>Ecdysozoa</taxon>
        <taxon>Arthropoda</taxon>
        <taxon>Hexapoda</taxon>
        <taxon>Insecta</taxon>
        <taxon>Pterygota</taxon>
        <taxon>Neoptera</taxon>
        <taxon>Paraneoptera</taxon>
        <taxon>Hemiptera</taxon>
        <taxon>Heteroptera</taxon>
        <taxon>Panheteroptera</taxon>
        <taxon>Nepomorpha</taxon>
        <taxon>Nepidae</taxon>
        <taxon>Ranatrinae</taxon>
        <taxon>Ranatra</taxon>
    </lineage>
</organism>
<dbReference type="Pfam" id="PF07530">
    <property type="entry name" value="PRE_C2HC"/>
    <property type="match status" value="1"/>
</dbReference>
<dbReference type="SMART" id="SM00596">
    <property type="entry name" value="PRE_C2HC"/>
    <property type="match status" value="1"/>
</dbReference>
<feature type="region of interest" description="Disordered" evidence="1">
    <location>
        <begin position="21"/>
        <end position="133"/>
    </location>
</feature>
<evidence type="ECO:0000313" key="3">
    <source>
        <dbReference type="EMBL" id="KAL1139543.1"/>
    </source>
</evidence>
<evidence type="ECO:0000259" key="2">
    <source>
        <dbReference type="SMART" id="SM00596"/>
    </source>
</evidence>
<name>A0ABD0ZBA3_9HEMI</name>
<protein>
    <recommendedName>
        <fullName evidence="2">Pre-C2HC domain-containing protein</fullName>
    </recommendedName>
</protein>
<sequence length="528" mass="57253">MSEVNVYSSTEESSVCLSERLYSGEGRTVKKKSKKRSKPKSPGDSPPPPSKIAAPGTPTDETTRDISASATKPAPTATTAISTATPSTSGTSLKTAQNPHASSPRTTTPSSASAGTRITPAPTTSTSAAARPPPIHVAEVSDFEGLCYALEALVGSDGFTCRSRVHDIVIAPSTPDSYRAVVRYLAGNKFSYHTYQLQTERSYRVVMRGLNHRAPVGKIRTDIENQGHQVRGITNVLDSRTKRPLPLFFIDLEPAANNADIFDVSRVFFSEVRIEEPYRSRSTVQCTRCQEYQHTKGYCNRPPRCVRCGGGHESSTCLKTRETPATCALCGGDHPANYKGCQVYKELQERSRPGQPRRDVSSGRARPVAAVPVPTPMHVADAPPRVHQTPQSASPAARSLGPRPLHPPKPTPTRPSTLKKATPSKTPPPTQKMKLPSKAPSTQNEAPSRVPSRTATPARTSRPQRGNPIPQPSTENPYTNLFQPELLIKFIAEFKSLANGLMSALTSLSNILSSFTQTHTNIPPYEYQ</sequence>
<evidence type="ECO:0000313" key="4">
    <source>
        <dbReference type="Proteomes" id="UP001558652"/>
    </source>
</evidence>
<keyword evidence="4" id="KW-1185">Reference proteome</keyword>
<feature type="domain" description="Pre-C2HC" evidence="2">
    <location>
        <begin position="216"/>
        <end position="284"/>
    </location>
</feature>
<feature type="region of interest" description="Disordered" evidence="1">
    <location>
        <begin position="347"/>
        <end position="478"/>
    </location>
</feature>
<gene>
    <name evidence="3" type="ORF">AAG570_006526</name>
</gene>
<feature type="compositionally biased region" description="Low complexity" evidence="1">
    <location>
        <begin position="365"/>
        <end position="380"/>
    </location>
</feature>
<feature type="compositionally biased region" description="Low complexity" evidence="1">
    <location>
        <begin position="99"/>
        <end position="130"/>
    </location>
</feature>
<feature type="compositionally biased region" description="Low complexity" evidence="1">
    <location>
        <begin position="67"/>
        <end position="92"/>
    </location>
</feature>
<feature type="compositionally biased region" description="Low complexity" evidence="1">
    <location>
        <begin position="414"/>
        <end position="424"/>
    </location>
</feature>
<dbReference type="AlphaFoldDB" id="A0ABD0ZBA3"/>
<feature type="compositionally biased region" description="Basic and acidic residues" evidence="1">
    <location>
        <begin position="347"/>
        <end position="361"/>
    </location>
</feature>
<accession>A0ABD0ZBA3</accession>
<evidence type="ECO:0000256" key="1">
    <source>
        <dbReference type="SAM" id="MobiDB-lite"/>
    </source>
</evidence>
<proteinExistence type="predicted"/>